<feature type="chain" id="PRO_5041906751" description="WSC domain-containing protein" evidence="1">
    <location>
        <begin position="18"/>
        <end position="455"/>
    </location>
</feature>
<keyword evidence="4" id="KW-1185">Reference proteome</keyword>
<feature type="signal peptide" evidence="1">
    <location>
        <begin position="1"/>
        <end position="17"/>
    </location>
</feature>
<name>A0AAD7TQQ1_9APHY</name>
<dbReference type="InterPro" id="IPR018535">
    <property type="entry name" value="DUF1996"/>
</dbReference>
<reference evidence="3" key="1">
    <citation type="submission" date="2022-11" db="EMBL/GenBank/DDBJ databases">
        <title>Genome Sequence of Cubamyces cubensis.</title>
        <authorList>
            <person name="Buettner E."/>
        </authorList>
    </citation>
    <scope>NUCLEOTIDE SEQUENCE</scope>
    <source>
        <strain evidence="3">MPL-01</strain>
    </source>
</reference>
<sequence>MFARILTFVTLAAVANAYWTFGGTPILVQTRLDSIVSPGVVSSHVHAVVGASGFGPNYDPDQLMQSKCTTLSVQKDLSNYWAPQLYHRDQNTGQFTAIPSVFNIYYLPRPGPKNEPIKAFPKGLRMLAGDTFRRTYNASSFEDQAIDFVCLTPNGGSDEAPPLPTQECVGGLRAQIFFPSCWDGVNLDSADHKSHMAYPIQAYNGGDCPDTHPVHLISLFYEMEVAVQQFDWHGPGTWVFANGDTTGYGLHADFQNGWDVDLLQAAIDQCSGESGDLLACPPLAALYDPQAAAACVYEGVVADEPTGVDAPITDLPGCNPVYNSGQTCPSKPTPALVPVQTPLPAGWTEVGCIAEGTSGRALAALSTTAPNMSKDVCASFCASNGYTLAGAEFGDECYCDNALRNGATGAVLEWDQCSNRCAGNAFENCGGSSKLTLMSHGGNVARAVRFAKDAA</sequence>
<gene>
    <name evidence="3" type="ORF">ONZ51_g8410</name>
</gene>
<dbReference type="Pfam" id="PF09362">
    <property type="entry name" value="DUF1996"/>
    <property type="match status" value="1"/>
</dbReference>
<proteinExistence type="predicted"/>
<dbReference type="PANTHER" id="PTHR43662">
    <property type="match status" value="1"/>
</dbReference>
<dbReference type="Pfam" id="PF01822">
    <property type="entry name" value="WSC"/>
    <property type="match status" value="1"/>
</dbReference>
<evidence type="ECO:0000313" key="3">
    <source>
        <dbReference type="EMBL" id="KAJ8472606.1"/>
    </source>
</evidence>
<feature type="domain" description="WSC" evidence="2">
    <location>
        <begin position="346"/>
        <end position="441"/>
    </location>
</feature>
<dbReference type="AlphaFoldDB" id="A0AAD7TQQ1"/>
<protein>
    <recommendedName>
        <fullName evidence="2">WSC domain-containing protein</fullName>
    </recommendedName>
</protein>
<dbReference type="PANTHER" id="PTHR43662:SF3">
    <property type="entry name" value="DOMAIN PROTEIN, PUTATIVE (AFU_ORTHOLOGUE AFUA_6G11970)-RELATED"/>
    <property type="match status" value="1"/>
</dbReference>
<evidence type="ECO:0000256" key="1">
    <source>
        <dbReference type="SAM" id="SignalP"/>
    </source>
</evidence>
<dbReference type="PROSITE" id="PS51212">
    <property type="entry name" value="WSC"/>
    <property type="match status" value="1"/>
</dbReference>
<keyword evidence="1" id="KW-0732">Signal</keyword>
<dbReference type="SMART" id="SM00321">
    <property type="entry name" value="WSC"/>
    <property type="match status" value="1"/>
</dbReference>
<accession>A0AAD7TQQ1</accession>
<evidence type="ECO:0000259" key="2">
    <source>
        <dbReference type="PROSITE" id="PS51212"/>
    </source>
</evidence>
<dbReference type="InterPro" id="IPR002889">
    <property type="entry name" value="WSC_carb-bd"/>
</dbReference>
<evidence type="ECO:0000313" key="4">
    <source>
        <dbReference type="Proteomes" id="UP001215151"/>
    </source>
</evidence>
<comment type="caution">
    <text evidence="3">The sequence shown here is derived from an EMBL/GenBank/DDBJ whole genome shotgun (WGS) entry which is preliminary data.</text>
</comment>
<organism evidence="3 4">
    <name type="scientific">Trametes cubensis</name>
    <dbReference type="NCBI Taxonomy" id="1111947"/>
    <lineage>
        <taxon>Eukaryota</taxon>
        <taxon>Fungi</taxon>
        <taxon>Dikarya</taxon>
        <taxon>Basidiomycota</taxon>
        <taxon>Agaricomycotina</taxon>
        <taxon>Agaricomycetes</taxon>
        <taxon>Polyporales</taxon>
        <taxon>Polyporaceae</taxon>
        <taxon>Trametes</taxon>
    </lineage>
</organism>
<dbReference type="EMBL" id="JAPEVG010000253">
    <property type="protein sequence ID" value="KAJ8472606.1"/>
    <property type="molecule type" value="Genomic_DNA"/>
</dbReference>
<dbReference type="Proteomes" id="UP001215151">
    <property type="component" value="Unassembled WGS sequence"/>
</dbReference>